<sequence>MRRQRVLRRLLRKYREAGKIDKHLYHALYQKSKGDVFQEQARAHGVHPQIKSREEPHKGAHRPDGGAPRQEQGHACPSAQRSGRVLRRRFAWLYEYQ</sequence>
<dbReference type="Gene3D" id="1.10.1200.240">
    <property type="match status" value="1"/>
</dbReference>
<feature type="region of interest" description="Disordered" evidence="1">
    <location>
        <begin position="42"/>
        <end position="82"/>
    </location>
</feature>
<dbReference type="PANTHER" id="PTHR10722">
    <property type="entry name" value="60S RIBOSOMAL PROTEIN L19"/>
    <property type="match status" value="1"/>
</dbReference>
<dbReference type="EMBL" id="KV417517">
    <property type="protein sequence ID" value="KZP26037.1"/>
    <property type="molecule type" value="Genomic_DNA"/>
</dbReference>
<evidence type="ECO:0000259" key="2">
    <source>
        <dbReference type="Pfam" id="PF25476"/>
    </source>
</evidence>
<reference evidence="3 4" key="1">
    <citation type="journal article" date="2016" name="Mol. Biol. Evol.">
        <title>Comparative Genomics of Early-Diverging Mushroom-Forming Fungi Provides Insights into the Origins of Lignocellulose Decay Capabilities.</title>
        <authorList>
            <person name="Nagy L.G."/>
            <person name="Riley R."/>
            <person name="Tritt A."/>
            <person name="Adam C."/>
            <person name="Daum C."/>
            <person name="Floudas D."/>
            <person name="Sun H."/>
            <person name="Yadav J.S."/>
            <person name="Pangilinan J."/>
            <person name="Larsson K.H."/>
            <person name="Matsuura K."/>
            <person name="Barry K."/>
            <person name="Labutti K."/>
            <person name="Kuo R."/>
            <person name="Ohm R.A."/>
            <person name="Bhattacharya S.S."/>
            <person name="Shirouzu T."/>
            <person name="Yoshinaga Y."/>
            <person name="Martin F.M."/>
            <person name="Grigoriev I.V."/>
            <person name="Hibbett D.S."/>
        </authorList>
    </citation>
    <scope>NUCLEOTIDE SEQUENCE [LARGE SCALE GENOMIC DNA]</scope>
    <source>
        <strain evidence="3 4">CBS 109695</strain>
    </source>
</reference>
<dbReference type="InterPro" id="IPR057260">
    <property type="entry name" value="Ribosomal_L19e_C"/>
</dbReference>
<accession>A0A166PFL2</accession>
<feature type="domain" description="Ribosomal protein L19e C-terminal" evidence="2">
    <location>
        <begin position="1"/>
        <end position="41"/>
    </location>
</feature>
<organism evidence="3 4">
    <name type="scientific">Athelia psychrophila</name>
    <dbReference type="NCBI Taxonomy" id="1759441"/>
    <lineage>
        <taxon>Eukaryota</taxon>
        <taxon>Fungi</taxon>
        <taxon>Dikarya</taxon>
        <taxon>Basidiomycota</taxon>
        <taxon>Agaricomycotina</taxon>
        <taxon>Agaricomycetes</taxon>
        <taxon>Agaricomycetidae</taxon>
        <taxon>Atheliales</taxon>
        <taxon>Atheliaceae</taxon>
        <taxon>Athelia</taxon>
    </lineage>
</organism>
<name>A0A166PFL2_9AGAM</name>
<protein>
    <recommendedName>
        <fullName evidence="2">Ribosomal protein L19e C-terminal domain-containing protein</fullName>
    </recommendedName>
</protein>
<dbReference type="GO" id="GO:0003723">
    <property type="term" value="F:RNA binding"/>
    <property type="evidence" value="ECO:0007669"/>
    <property type="project" value="InterPro"/>
</dbReference>
<feature type="compositionally biased region" description="Basic and acidic residues" evidence="1">
    <location>
        <begin position="51"/>
        <end position="64"/>
    </location>
</feature>
<evidence type="ECO:0000256" key="1">
    <source>
        <dbReference type="SAM" id="MobiDB-lite"/>
    </source>
</evidence>
<evidence type="ECO:0000313" key="4">
    <source>
        <dbReference type="Proteomes" id="UP000076532"/>
    </source>
</evidence>
<keyword evidence="4" id="KW-1185">Reference proteome</keyword>
<dbReference type="InterPro" id="IPR039547">
    <property type="entry name" value="Ribosomal_eL19"/>
</dbReference>
<dbReference type="GO" id="GO:0022625">
    <property type="term" value="C:cytosolic large ribosomal subunit"/>
    <property type="evidence" value="ECO:0007669"/>
    <property type="project" value="InterPro"/>
</dbReference>
<dbReference type="SUPFAM" id="SSF48140">
    <property type="entry name" value="Ribosomal protein L19 (L19e)"/>
    <property type="match status" value="1"/>
</dbReference>
<proteinExistence type="predicted"/>
<dbReference type="Pfam" id="PF25476">
    <property type="entry name" value="Ribosomal_L19e_C"/>
    <property type="match status" value="1"/>
</dbReference>
<dbReference type="GO" id="GO:0006412">
    <property type="term" value="P:translation"/>
    <property type="evidence" value="ECO:0007669"/>
    <property type="project" value="InterPro"/>
</dbReference>
<dbReference type="InterPro" id="IPR035970">
    <property type="entry name" value="60S_ribosomal_eL19_sf"/>
</dbReference>
<dbReference type="Proteomes" id="UP000076532">
    <property type="component" value="Unassembled WGS sequence"/>
</dbReference>
<dbReference type="AlphaFoldDB" id="A0A166PFL2"/>
<dbReference type="GO" id="GO:0003735">
    <property type="term" value="F:structural constituent of ribosome"/>
    <property type="evidence" value="ECO:0007669"/>
    <property type="project" value="InterPro"/>
</dbReference>
<evidence type="ECO:0000313" key="3">
    <source>
        <dbReference type="EMBL" id="KZP26037.1"/>
    </source>
</evidence>
<dbReference type="STRING" id="436010.A0A166PFL2"/>
<gene>
    <name evidence="3" type="ORF">FIBSPDRAFT_363551</name>
</gene>